<dbReference type="Pfam" id="PF11969">
    <property type="entry name" value="DcpS_C"/>
    <property type="match status" value="1"/>
</dbReference>
<name>A0A7S3DDR5_9EUKA</name>
<organism evidence="5">
    <name type="scientific">Palpitomonas bilix</name>
    <dbReference type="NCBI Taxonomy" id="652834"/>
    <lineage>
        <taxon>Eukaryota</taxon>
        <taxon>Eukaryota incertae sedis</taxon>
    </lineage>
</organism>
<proteinExistence type="predicted"/>
<evidence type="ECO:0000259" key="4">
    <source>
        <dbReference type="PROSITE" id="PS51084"/>
    </source>
</evidence>
<keyword evidence="1" id="KW-0547">Nucleotide-binding</keyword>
<evidence type="ECO:0000313" key="5">
    <source>
        <dbReference type="EMBL" id="CAE0254125.1"/>
    </source>
</evidence>
<evidence type="ECO:0000256" key="3">
    <source>
        <dbReference type="PROSITE-ProRule" id="PRU00464"/>
    </source>
</evidence>
<evidence type="ECO:0000256" key="1">
    <source>
        <dbReference type="ARBA" id="ARBA00022741"/>
    </source>
</evidence>
<keyword evidence="2" id="KW-0378">Hydrolase</keyword>
<dbReference type="GO" id="GO:0016787">
    <property type="term" value="F:hydrolase activity"/>
    <property type="evidence" value="ECO:0007669"/>
    <property type="project" value="UniProtKB-KW"/>
</dbReference>
<sequence length="174" mass="20043">MSGLRKGVSYNADGSIKYCTFCSIAKGENETRVIKEVGDLMIFESKGNAARGHFLVCPKNHVWSCISLQENERGADMAKRMLEEGKRFMEEKFPGEEKQRKYVFHKPPRNSIDHLHLHCFQLPHTSVFWRLAYWTGAPWVIEANTFISSLLQGERPLTISNALRSKLRHDIFSK</sequence>
<dbReference type="InterPro" id="IPR011146">
    <property type="entry name" value="HIT-like"/>
</dbReference>
<dbReference type="PANTHER" id="PTHR12486">
    <property type="entry name" value="APRATAXIN-RELATED"/>
    <property type="match status" value="1"/>
</dbReference>
<evidence type="ECO:0000256" key="2">
    <source>
        <dbReference type="ARBA" id="ARBA00022801"/>
    </source>
</evidence>
<feature type="domain" description="HIT" evidence="4">
    <location>
        <begin position="20"/>
        <end position="129"/>
    </location>
</feature>
<dbReference type="PROSITE" id="PS51084">
    <property type="entry name" value="HIT_2"/>
    <property type="match status" value="1"/>
</dbReference>
<dbReference type="SUPFAM" id="SSF54197">
    <property type="entry name" value="HIT-like"/>
    <property type="match status" value="1"/>
</dbReference>
<evidence type="ECO:0000313" key="6">
    <source>
        <dbReference type="EMBL" id="CAE0254126.1"/>
    </source>
</evidence>
<dbReference type="AlphaFoldDB" id="A0A7S3DDR5"/>
<dbReference type="GO" id="GO:0000166">
    <property type="term" value="F:nucleotide binding"/>
    <property type="evidence" value="ECO:0007669"/>
    <property type="project" value="UniProtKB-KW"/>
</dbReference>
<gene>
    <name evidence="5" type="ORF">PBIL07802_LOCUS16367</name>
    <name evidence="6" type="ORF">PBIL07802_LOCUS16368</name>
</gene>
<dbReference type="InterPro" id="IPR036265">
    <property type="entry name" value="HIT-like_sf"/>
</dbReference>
<protein>
    <recommendedName>
        <fullName evidence="4">HIT domain-containing protein</fullName>
    </recommendedName>
</protein>
<dbReference type="PANTHER" id="PTHR12486:SF5">
    <property type="entry name" value="ADENOSINE 5'-MONOPHOSPHORAMIDASE HINT3"/>
    <property type="match status" value="1"/>
</dbReference>
<dbReference type="EMBL" id="HBIB01025157">
    <property type="protein sequence ID" value="CAE0254126.1"/>
    <property type="molecule type" value="Transcribed_RNA"/>
</dbReference>
<dbReference type="EMBL" id="HBIB01025156">
    <property type="protein sequence ID" value="CAE0254125.1"/>
    <property type="molecule type" value="Transcribed_RNA"/>
</dbReference>
<dbReference type="Gene3D" id="3.30.428.10">
    <property type="entry name" value="HIT-like"/>
    <property type="match status" value="1"/>
</dbReference>
<accession>A0A7S3DDR5</accession>
<reference evidence="5" key="1">
    <citation type="submission" date="2021-01" db="EMBL/GenBank/DDBJ databases">
        <authorList>
            <person name="Corre E."/>
            <person name="Pelletier E."/>
            <person name="Niang G."/>
            <person name="Scheremetjew M."/>
            <person name="Finn R."/>
            <person name="Kale V."/>
            <person name="Holt S."/>
            <person name="Cochrane G."/>
            <person name="Meng A."/>
            <person name="Brown T."/>
            <person name="Cohen L."/>
        </authorList>
    </citation>
    <scope>NUCLEOTIDE SEQUENCE</scope>
    <source>
        <strain evidence="5">NIES-2562</strain>
    </source>
</reference>
<feature type="short sequence motif" description="Histidine triad motif" evidence="3">
    <location>
        <begin position="114"/>
        <end position="118"/>
    </location>
</feature>